<dbReference type="SUPFAM" id="SSF46955">
    <property type="entry name" value="Putative DNA-binding domain"/>
    <property type="match status" value="1"/>
</dbReference>
<name>A0ABP8K0W7_9MICO</name>
<keyword evidence="1" id="KW-0238">DNA-binding</keyword>
<dbReference type="InterPro" id="IPR009061">
    <property type="entry name" value="DNA-bd_dom_put_sf"/>
</dbReference>
<dbReference type="EMBL" id="BAABGM010000003">
    <property type="protein sequence ID" value="GAA4399087.1"/>
    <property type="molecule type" value="Genomic_DNA"/>
</dbReference>
<dbReference type="PRINTS" id="PR00040">
    <property type="entry name" value="HTHMERR"/>
</dbReference>
<feature type="region of interest" description="Disordered" evidence="2">
    <location>
        <begin position="154"/>
        <end position="176"/>
    </location>
</feature>
<dbReference type="CDD" id="cd04766">
    <property type="entry name" value="HTH_HspR"/>
    <property type="match status" value="1"/>
</dbReference>
<dbReference type="Proteomes" id="UP001500945">
    <property type="component" value="Unassembled WGS sequence"/>
</dbReference>
<feature type="domain" description="HTH merR-type" evidence="3">
    <location>
        <begin position="65"/>
        <end position="133"/>
    </location>
</feature>
<dbReference type="PANTHER" id="PTHR30204:SF58">
    <property type="entry name" value="HTH-TYPE TRANSCRIPTIONAL REGULATOR YFMP"/>
    <property type="match status" value="1"/>
</dbReference>
<dbReference type="InterPro" id="IPR000551">
    <property type="entry name" value="MerR-type_HTH_dom"/>
</dbReference>
<dbReference type="PROSITE" id="PS50937">
    <property type="entry name" value="HTH_MERR_2"/>
    <property type="match status" value="1"/>
</dbReference>
<sequence>MSIVITSMCGVTCRCERSHRARIYGDRYRFLVAPTAYSCKRRAEEMPEGGRTSMTGPTPGGDRGVYGISVAAELVGMGVQTLRLYEARGLLEPDRTAGGTRRYSANDLDRLRRIAALLDAGLNLTGIGMVLDLEAENARLREEQEAPTWLAVMTTTSAARSPKPTGSSNNWTPTPP</sequence>
<protein>
    <recommendedName>
        <fullName evidence="3">HTH merR-type domain-containing protein</fullName>
    </recommendedName>
</protein>
<evidence type="ECO:0000256" key="1">
    <source>
        <dbReference type="ARBA" id="ARBA00023125"/>
    </source>
</evidence>
<feature type="region of interest" description="Disordered" evidence="2">
    <location>
        <begin position="43"/>
        <end position="62"/>
    </location>
</feature>
<evidence type="ECO:0000313" key="4">
    <source>
        <dbReference type="EMBL" id="GAA4399087.1"/>
    </source>
</evidence>
<evidence type="ECO:0000256" key="2">
    <source>
        <dbReference type="SAM" id="MobiDB-lite"/>
    </source>
</evidence>
<comment type="caution">
    <text evidence="4">The sequence shown here is derived from an EMBL/GenBank/DDBJ whole genome shotgun (WGS) entry which is preliminary data.</text>
</comment>
<dbReference type="Pfam" id="PF13411">
    <property type="entry name" value="MerR_1"/>
    <property type="match status" value="1"/>
</dbReference>
<reference evidence="5" key="1">
    <citation type="journal article" date="2019" name="Int. J. Syst. Evol. Microbiol.">
        <title>The Global Catalogue of Microorganisms (GCM) 10K type strain sequencing project: providing services to taxonomists for standard genome sequencing and annotation.</title>
        <authorList>
            <consortium name="The Broad Institute Genomics Platform"/>
            <consortium name="The Broad Institute Genome Sequencing Center for Infectious Disease"/>
            <person name="Wu L."/>
            <person name="Ma J."/>
        </authorList>
    </citation>
    <scope>NUCLEOTIDE SEQUENCE [LARGE SCALE GENOMIC DNA]</scope>
    <source>
        <strain evidence="5">JCM 17809</strain>
    </source>
</reference>
<dbReference type="PANTHER" id="PTHR30204">
    <property type="entry name" value="REDOX-CYCLING DRUG-SENSING TRANSCRIPTIONAL ACTIVATOR SOXR"/>
    <property type="match status" value="1"/>
</dbReference>
<organism evidence="4 5">
    <name type="scientific">Fodinibacter luteus</name>
    <dbReference type="NCBI Taxonomy" id="552064"/>
    <lineage>
        <taxon>Bacteria</taxon>
        <taxon>Bacillati</taxon>
        <taxon>Actinomycetota</taxon>
        <taxon>Actinomycetes</taxon>
        <taxon>Micrococcales</taxon>
        <taxon>Intrasporangiaceae</taxon>
        <taxon>Fodinibacter (ex Wang et al. 2009)</taxon>
    </lineage>
</organism>
<gene>
    <name evidence="4" type="ORF">GCM10023168_05880</name>
</gene>
<proteinExistence type="predicted"/>
<evidence type="ECO:0000259" key="3">
    <source>
        <dbReference type="PROSITE" id="PS50937"/>
    </source>
</evidence>
<dbReference type="InterPro" id="IPR047057">
    <property type="entry name" value="MerR_fam"/>
</dbReference>
<evidence type="ECO:0000313" key="5">
    <source>
        <dbReference type="Proteomes" id="UP001500945"/>
    </source>
</evidence>
<dbReference type="Gene3D" id="1.10.1660.10">
    <property type="match status" value="1"/>
</dbReference>
<accession>A0ABP8K0W7</accession>
<keyword evidence="5" id="KW-1185">Reference proteome</keyword>
<dbReference type="SMART" id="SM00422">
    <property type="entry name" value="HTH_MERR"/>
    <property type="match status" value="1"/>
</dbReference>